<feature type="domain" description="RlpA-like protein double-psi beta-barrel" evidence="4">
    <location>
        <begin position="231"/>
        <end position="278"/>
    </location>
</feature>
<dbReference type="InterPro" id="IPR009009">
    <property type="entry name" value="RlpA-like_DPBB"/>
</dbReference>
<dbReference type="eggNOG" id="ENOG502S6X4">
    <property type="taxonomic scope" value="Eukaryota"/>
</dbReference>
<feature type="region of interest" description="Disordered" evidence="2">
    <location>
        <begin position="44"/>
        <end position="91"/>
    </location>
</feature>
<evidence type="ECO:0000313" key="5">
    <source>
        <dbReference type="EMBL" id="EEH35055.1"/>
    </source>
</evidence>
<keyword evidence="1" id="KW-0732">Signal</keyword>
<organism evidence="5 6">
    <name type="scientific">Paracoccidioides lutzii (strain ATCC MYA-826 / Pb01)</name>
    <name type="common">Paracoccidioides brasiliensis</name>
    <dbReference type="NCBI Taxonomy" id="502779"/>
    <lineage>
        <taxon>Eukaryota</taxon>
        <taxon>Fungi</taxon>
        <taxon>Dikarya</taxon>
        <taxon>Ascomycota</taxon>
        <taxon>Pezizomycotina</taxon>
        <taxon>Eurotiomycetes</taxon>
        <taxon>Eurotiomycetidae</taxon>
        <taxon>Onygenales</taxon>
        <taxon>Ajellomycetaceae</taxon>
        <taxon>Paracoccidioides</taxon>
    </lineage>
</organism>
<keyword evidence="3" id="KW-0472">Membrane</keyword>
<name>C1H5Z2_PARBA</name>
<dbReference type="RefSeq" id="XP_002791837.1">
    <property type="nucleotide sequence ID" value="XM_002791791.2"/>
</dbReference>
<dbReference type="Proteomes" id="UP000002059">
    <property type="component" value="Partially assembled WGS sequence"/>
</dbReference>
<dbReference type="GeneID" id="9095125"/>
<dbReference type="InterPro" id="IPR036908">
    <property type="entry name" value="RlpA-like_sf"/>
</dbReference>
<feature type="transmembrane region" description="Helical" evidence="3">
    <location>
        <begin position="139"/>
        <end position="161"/>
    </location>
</feature>
<keyword evidence="3" id="KW-1133">Transmembrane helix</keyword>
<protein>
    <submittedName>
        <fullName evidence="5">Riboflavin aldehyde-forming enzyme</fullName>
    </submittedName>
</protein>
<dbReference type="EMBL" id="KN294008">
    <property type="protein sequence ID" value="EEH35055.1"/>
    <property type="molecule type" value="Genomic_DNA"/>
</dbReference>
<evidence type="ECO:0000259" key="4">
    <source>
        <dbReference type="Pfam" id="PF03330"/>
    </source>
</evidence>
<dbReference type="Pfam" id="PF03330">
    <property type="entry name" value="DPBB_1"/>
    <property type="match status" value="1"/>
</dbReference>
<dbReference type="Gene3D" id="2.40.40.10">
    <property type="entry name" value="RlpA-like domain"/>
    <property type="match status" value="1"/>
</dbReference>
<evidence type="ECO:0000256" key="2">
    <source>
        <dbReference type="SAM" id="MobiDB-lite"/>
    </source>
</evidence>
<proteinExistence type="predicted"/>
<gene>
    <name evidence="5" type="ORF">PAAG_06102</name>
</gene>
<dbReference type="OrthoDB" id="623670at2759"/>
<dbReference type="AlphaFoldDB" id="C1H5Z2"/>
<dbReference type="PANTHER" id="PTHR31836">
    <property type="match status" value="1"/>
</dbReference>
<evidence type="ECO:0000256" key="3">
    <source>
        <dbReference type="SAM" id="Phobius"/>
    </source>
</evidence>
<sequence length="297" mass="32131">MPRSISTVSSLTRTVSSTSLKSLHENPVPLIPLQFRLPKPEPATIKHIKNGKDSTGGGVQTSISEIPKRKPVPPPKESYQDGPSLENGTCKPLSPFERFKHSFVQLRAAWPPAAVINNLKIANIKENLRFNGDKKKQRMFLGGVIGAVVLLVLIIGLAAGLSKQNKSPSNLPLPTNHGGPYTGDLTYYEPGLGACGIDSKSTEAICAVSHFLYDAVSTSSNPNLNPLCGKKLRLRRGGKSVDVTVVDRCVGCQPTDIDVSISVFTQLALEERGRVDVEWAWLENTPLRVPTGWSFSG</sequence>
<dbReference type="STRING" id="502779.C1H5Z2"/>
<dbReference type="HOGENOM" id="CLU_047639_1_2_1"/>
<evidence type="ECO:0000313" key="6">
    <source>
        <dbReference type="Proteomes" id="UP000002059"/>
    </source>
</evidence>
<dbReference type="CDD" id="cd22191">
    <property type="entry name" value="DPBB_RlpA_EXP_N-like"/>
    <property type="match status" value="1"/>
</dbReference>
<accession>C1H5Z2</accession>
<keyword evidence="3" id="KW-0812">Transmembrane</keyword>
<dbReference type="KEGG" id="pbl:PAAG_06102"/>
<evidence type="ECO:0000256" key="1">
    <source>
        <dbReference type="ARBA" id="ARBA00022729"/>
    </source>
</evidence>
<dbReference type="VEuPathDB" id="FungiDB:PAAG_06102"/>
<dbReference type="PANTHER" id="PTHR31836:SF27">
    <property type="entry name" value="RLPA-LIKE PROTEIN DOUBLE-PSI BETA-BARREL DOMAIN-CONTAINING PROTEIN"/>
    <property type="match status" value="1"/>
</dbReference>
<dbReference type="InterPro" id="IPR051477">
    <property type="entry name" value="Expansin_CellWall"/>
</dbReference>
<dbReference type="SUPFAM" id="SSF50685">
    <property type="entry name" value="Barwin-like endoglucanases"/>
    <property type="match status" value="1"/>
</dbReference>
<dbReference type="OMA" id="RCVGCQP"/>
<reference evidence="5 6" key="1">
    <citation type="journal article" date="2011" name="PLoS Genet.">
        <title>Comparative genomic analysis of human fungal pathogens causing paracoccidioidomycosis.</title>
        <authorList>
            <person name="Desjardins C.A."/>
            <person name="Champion M.D."/>
            <person name="Holder J.W."/>
            <person name="Muszewska A."/>
            <person name="Goldberg J."/>
            <person name="Bailao A.M."/>
            <person name="Brigido M.M."/>
            <person name="Ferreira M.E."/>
            <person name="Garcia A.M."/>
            <person name="Grynberg M."/>
            <person name="Gujja S."/>
            <person name="Heiman D.I."/>
            <person name="Henn M.R."/>
            <person name="Kodira C.D."/>
            <person name="Leon-Narvaez H."/>
            <person name="Longo L.V."/>
            <person name="Ma L.J."/>
            <person name="Malavazi I."/>
            <person name="Matsuo A.L."/>
            <person name="Morais F.V."/>
            <person name="Pereira M."/>
            <person name="Rodriguez-Brito S."/>
            <person name="Sakthikumar S."/>
            <person name="Salem-Izacc S.M."/>
            <person name="Sykes S.M."/>
            <person name="Teixeira M.M."/>
            <person name="Vallejo M.C."/>
            <person name="Walter M.E."/>
            <person name="Yandava C."/>
            <person name="Young S."/>
            <person name="Zeng Q."/>
            <person name="Zucker J."/>
            <person name="Felipe M.S."/>
            <person name="Goldman G.H."/>
            <person name="Haas B.J."/>
            <person name="McEwen J.G."/>
            <person name="Nino-Vega G."/>
            <person name="Puccia R."/>
            <person name="San-Blas G."/>
            <person name="Soares C.M."/>
            <person name="Birren B.W."/>
            <person name="Cuomo C.A."/>
        </authorList>
    </citation>
    <scope>NUCLEOTIDE SEQUENCE [LARGE SCALE GENOMIC DNA]</scope>
    <source>
        <strain evidence="6">ATCC MYA-826 / Pb01</strain>
    </source>
</reference>
<keyword evidence="6" id="KW-1185">Reference proteome</keyword>